<dbReference type="EMBL" id="JAUKTR010000001">
    <property type="protein sequence ID" value="MDO1558325.1"/>
    <property type="molecule type" value="Genomic_DNA"/>
</dbReference>
<protein>
    <submittedName>
        <fullName evidence="2">Uncharacterized protein</fullName>
    </submittedName>
</protein>
<gene>
    <name evidence="2" type="ORF">Q0812_02655</name>
</gene>
<name>A0ABT8SIC5_9CAUL</name>
<keyword evidence="1" id="KW-1133">Transmembrane helix</keyword>
<keyword evidence="1" id="KW-0472">Membrane</keyword>
<keyword evidence="1" id="KW-0812">Transmembrane</keyword>
<comment type="caution">
    <text evidence="2">The sequence shown here is derived from an EMBL/GenBank/DDBJ whole genome shotgun (WGS) entry which is preliminary data.</text>
</comment>
<reference evidence="2" key="1">
    <citation type="submission" date="2023-07" db="EMBL/GenBank/DDBJ databases">
        <title>Brevundimonas soil sp. nov., isolated from the soil of chemical plant.</title>
        <authorList>
            <person name="Wu N."/>
        </authorList>
    </citation>
    <scope>NUCLEOTIDE SEQUENCE</scope>
    <source>
        <strain evidence="2">XZ-24</strain>
    </source>
</reference>
<dbReference type="Proteomes" id="UP001169063">
    <property type="component" value="Unassembled WGS sequence"/>
</dbReference>
<organism evidence="2 3">
    <name type="scientific">Peiella sedimenti</name>
    <dbReference type="NCBI Taxonomy" id="3061083"/>
    <lineage>
        <taxon>Bacteria</taxon>
        <taxon>Pseudomonadati</taxon>
        <taxon>Pseudomonadota</taxon>
        <taxon>Alphaproteobacteria</taxon>
        <taxon>Caulobacterales</taxon>
        <taxon>Caulobacteraceae</taxon>
        <taxon>Peiella</taxon>
    </lineage>
</organism>
<sequence length="125" mass="13112">MADEFERDLQRLFQQAEPGGWDADAFARRIEARLQRAERLRLAVLLLAGLVGAGLAAQQMMNSTLGAQLMGLFQSAVNLGGQAETAALGQIDALSFGGSSVVVMWLLAAALAGAAILGARLLNES</sequence>
<evidence type="ECO:0000313" key="3">
    <source>
        <dbReference type="Proteomes" id="UP001169063"/>
    </source>
</evidence>
<feature type="transmembrane region" description="Helical" evidence="1">
    <location>
        <begin position="42"/>
        <end position="61"/>
    </location>
</feature>
<proteinExistence type="predicted"/>
<evidence type="ECO:0000256" key="1">
    <source>
        <dbReference type="SAM" id="Phobius"/>
    </source>
</evidence>
<keyword evidence="3" id="KW-1185">Reference proteome</keyword>
<feature type="transmembrane region" description="Helical" evidence="1">
    <location>
        <begin position="102"/>
        <end position="122"/>
    </location>
</feature>
<accession>A0ABT8SIC5</accession>
<dbReference type="RefSeq" id="WP_302108742.1">
    <property type="nucleotide sequence ID" value="NZ_JAUKTR010000001.1"/>
</dbReference>
<evidence type="ECO:0000313" key="2">
    <source>
        <dbReference type="EMBL" id="MDO1558325.1"/>
    </source>
</evidence>